<keyword evidence="3" id="KW-1185">Reference proteome</keyword>
<evidence type="ECO:0000256" key="1">
    <source>
        <dbReference type="SAM" id="MobiDB-lite"/>
    </source>
</evidence>
<name>A0ABP6XMK2_9ACTN</name>
<feature type="compositionally biased region" description="Polar residues" evidence="1">
    <location>
        <begin position="63"/>
        <end position="79"/>
    </location>
</feature>
<feature type="region of interest" description="Disordered" evidence="1">
    <location>
        <begin position="17"/>
        <end position="82"/>
    </location>
</feature>
<evidence type="ECO:0000313" key="3">
    <source>
        <dbReference type="Proteomes" id="UP001500630"/>
    </source>
</evidence>
<organism evidence="2 3">
    <name type="scientific">Nonomuraea rosea</name>
    <dbReference type="NCBI Taxonomy" id="638574"/>
    <lineage>
        <taxon>Bacteria</taxon>
        <taxon>Bacillati</taxon>
        <taxon>Actinomycetota</taxon>
        <taxon>Actinomycetes</taxon>
        <taxon>Streptosporangiales</taxon>
        <taxon>Streptosporangiaceae</taxon>
        <taxon>Nonomuraea</taxon>
    </lineage>
</organism>
<evidence type="ECO:0000313" key="2">
    <source>
        <dbReference type="EMBL" id="GAA3569071.1"/>
    </source>
</evidence>
<dbReference type="Proteomes" id="UP001500630">
    <property type="component" value="Unassembled WGS sequence"/>
</dbReference>
<feature type="region of interest" description="Disordered" evidence="1">
    <location>
        <begin position="94"/>
        <end position="134"/>
    </location>
</feature>
<dbReference type="EMBL" id="BAABDQ010000013">
    <property type="protein sequence ID" value="GAA3569071.1"/>
    <property type="molecule type" value="Genomic_DNA"/>
</dbReference>
<sequence>MASALAGISILLDRNEPTAHDTEANSTTTIPTLLPPSAPVSDRAATPTSPTSTPASVRVLGRSRTTNLNTTSHSGTEATRSAARPVEMYCSATASSPLPVVSSSTPTTAAPRNCLRDSLKAAGPDRTSRKPESSAAAVMNRMAALSIGGIDSIAIPIPRYVEPHTT</sequence>
<feature type="compositionally biased region" description="Low complexity" evidence="1">
    <location>
        <begin position="44"/>
        <end position="56"/>
    </location>
</feature>
<gene>
    <name evidence="2" type="ORF">GCM10022419_057360</name>
</gene>
<comment type="caution">
    <text evidence="2">The sequence shown here is derived from an EMBL/GenBank/DDBJ whole genome shotgun (WGS) entry which is preliminary data.</text>
</comment>
<accession>A0ABP6XMK2</accession>
<protein>
    <submittedName>
        <fullName evidence="2">Uncharacterized protein</fullName>
    </submittedName>
</protein>
<feature type="compositionally biased region" description="Low complexity" evidence="1">
    <location>
        <begin position="94"/>
        <end position="111"/>
    </location>
</feature>
<reference evidence="3" key="1">
    <citation type="journal article" date="2019" name="Int. J. Syst. Evol. Microbiol.">
        <title>The Global Catalogue of Microorganisms (GCM) 10K type strain sequencing project: providing services to taxonomists for standard genome sequencing and annotation.</title>
        <authorList>
            <consortium name="The Broad Institute Genomics Platform"/>
            <consortium name="The Broad Institute Genome Sequencing Center for Infectious Disease"/>
            <person name="Wu L."/>
            <person name="Ma J."/>
        </authorList>
    </citation>
    <scope>NUCLEOTIDE SEQUENCE [LARGE SCALE GENOMIC DNA]</scope>
    <source>
        <strain evidence="3">JCM 17326</strain>
    </source>
</reference>
<proteinExistence type="predicted"/>